<dbReference type="Pfam" id="PF02834">
    <property type="entry name" value="LigT_PEase"/>
    <property type="match status" value="2"/>
</dbReference>
<dbReference type="NCBIfam" id="TIGR02258">
    <property type="entry name" value="2_5_ligase"/>
    <property type="match status" value="1"/>
</dbReference>
<evidence type="ECO:0000256" key="2">
    <source>
        <dbReference type="HAMAP-Rule" id="MF_01940"/>
    </source>
</evidence>
<dbReference type="EMBL" id="DSFP01000022">
    <property type="protein sequence ID" value="HEW45365.1"/>
    <property type="molecule type" value="Genomic_DNA"/>
</dbReference>
<dbReference type="GO" id="GO:0004113">
    <property type="term" value="F:2',3'-cyclic-nucleotide 3'-phosphodiesterase activity"/>
    <property type="evidence" value="ECO:0007669"/>
    <property type="project" value="InterPro"/>
</dbReference>
<gene>
    <name evidence="4" type="primary">thpR</name>
    <name evidence="4" type="ORF">ENO47_01645</name>
</gene>
<comment type="similarity">
    <text evidence="2">Belongs to the 2H phosphoesterase superfamily. ThpR family.</text>
</comment>
<dbReference type="GO" id="GO:0008664">
    <property type="term" value="F:RNA 2',3'-cyclic 3'-phosphodiesterase activity"/>
    <property type="evidence" value="ECO:0007669"/>
    <property type="project" value="UniProtKB-EC"/>
</dbReference>
<feature type="active site" description="Proton donor" evidence="2">
    <location>
        <position position="40"/>
    </location>
</feature>
<reference evidence="4" key="1">
    <citation type="journal article" date="2020" name="mSystems">
        <title>Genome- and Community-Level Interaction Insights into Carbon Utilization and Element Cycling Functions of Hydrothermarchaeota in Hydrothermal Sediment.</title>
        <authorList>
            <person name="Zhou Z."/>
            <person name="Liu Y."/>
            <person name="Xu W."/>
            <person name="Pan J."/>
            <person name="Luo Z.H."/>
            <person name="Li M."/>
        </authorList>
    </citation>
    <scope>NUCLEOTIDE SEQUENCE [LARGE SCALE GENOMIC DNA]</scope>
    <source>
        <strain evidence="4">SpSt-132</strain>
    </source>
</reference>
<feature type="active site" description="Proton acceptor" evidence="2">
    <location>
        <position position="127"/>
    </location>
</feature>
<dbReference type="HAMAP" id="MF_01940">
    <property type="entry name" value="RNA_CPDase"/>
    <property type="match status" value="1"/>
</dbReference>
<dbReference type="AlphaFoldDB" id="A0A7C2ZJI7"/>
<sequence>MVRVFVGFFVTKRIQEAVEKIQVQSEGFIRGKWVEPQNFHMTFQFIGEVEQEKLIDLLKSLQETAKGLKPVKVKYRGLGVFPNVDRARVLWIGVADGHRQLVDMAKSIIRANKQAGVRDEGKPFHPHVTICRIKEYDKKALKNLLRQYENTSFGEDLVDRVALIKSSLTSVGPIYTVIEEFYLNG</sequence>
<evidence type="ECO:0000313" key="4">
    <source>
        <dbReference type="EMBL" id="HEW45365.1"/>
    </source>
</evidence>
<protein>
    <recommendedName>
        <fullName evidence="2">RNA 2',3'-cyclic phosphodiesterase</fullName>
        <shortName evidence="2">RNA 2',3'-CPDase</shortName>
        <ecNumber evidence="2">3.1.4.58</ecNumber>
    </recommendedName>
</protein>
<comment type="caution">
    <text evidence="4">The sequence shown here is derived from an EMBL/GenBank/DDBJ whole genome shotgun (WGS) entry which is preliminary data.</text>
</comment>
<name>A0A7C2ZJI7_9AQUI</name>
<dbReference type="InterPro" id="IPR014051">
    <property type="entry name" value="Phosphoesterase_HXTX"/>
</dbReference>
<feature type="domain" description="Phosphoesterase HXTX" evidence="3">
    <location>
        <begin position="12"/>
        <end position="91"/>
    </location>
</feature>
<accession>A0A7C2ZJI7</accession>
<proteinExistence type="inferred from homology"/>
<feature type="short sequence motif" description="HXTX 2" evidence="2">
    <location>
        <begin position="127"/>
        <end position="130"/>
    </location>
</feature>
<feature type="domain" description="Phosphoesterase HXTX" evidence="3">
    <location>
        <begin position="96"/>
        <end position="175"/>
    </location>
</feature>
<dbReference type="EC" id="3.1.4.58" evidence="2"/>
<comment type="catalytic activity">
    <reaction evidence="2">
        <text>a 3'-end 2',3'-cyclophospho-ribonucleotide-RNA + H2O = a 3'-end 2'-phospho-ribonucleotide-RNA + H(+)</text>
        <dbReference type="Rhea" id="RHEA:11828"/>
        <dbReference type="Rhea" id="RHEA-COMP:10464"/>
        <dbReference type="Rhea" id="RHEA-COMP:17353"/>
        <dbReference type="ChEBI" id="CHEBI:15377"/>
        <dbReference type="ChEBI" id="CHEBI:15378"/>
        <dbReference type="ChEBI" id="CHEBI:83064"/>
        <dbReference type="ChEBI" id="CHEBI:173113"/>
        <dbReference type="EC" id="3.1.4.58"/>
    </reaction>
</comment>
<dbReference type="PANTHER" id="PTHR35561">
    <property type="entry name" value="RNA 2',3'-CYCLIC PHOSPHODIESTERASE"/>
    <property type="match status" value="1"/>
</dbReference>
<dbReference type="PANTHER" id="PTHR35561:SF1">
    <property type="entry name" value="RNA 2',3'-CYCLIC PHOSPHODIESTERASE"/>
    <property type="match status" value="1"/>
</dbReference>
<evidence type="ECO:0000256" key="1">
    <source>
        <dbReference type="ARBA" id="ARBA00022801"/>
    </source>
</evidence>
<keyword evidence="1 2" id="KW-0378">Hydrolase</keyword>
<comment type="function">
    <text evidence="2">Hydrolyzes RNA 2',3'-cyclic phosphodiester to an RNA 2'-phosphomonoester.</text>
</comment>
<dbReference type="InterPro" id="IPR004175">
    <property type="entry name" value="RNA_CPDase"/>
</dbReference>
<dbReference type="Gene3D" id="3.90.1140.10">
    <property type="entry name" value="Cyclic phosphodiesterase"/>
    <property type="match status" value="1"/>
</dbReference>
<dbReference type="InterPro" id="IPR009097">
    <property type="entry name" value="Cyclic_Pdiesterase"/>
</dbReference>
<evidence type="ECO:0000259" key="3">
    <source>
        <dbReference type="Pfam" id="PF02834"/>
    </source>
</evidence>
<dbReference type="SUPFAM" id="SSF55144">
    <property type="entry name" value="LigT-like"/>
    <property type="match status" value="1"/>
</dbReference>
<organism evidence="4">
    <name type="scientific">Hydrogenobacter sp</name>
    <dbReference type="NCBI Taxonomy" id="2152829"/>
    <lineage>
        <taxon>Bacteria</taxon>
        <taxon>Pseudomonadati</taxon>
        <taxon>Aquificota</taxon>
        <taxon>Aquificia</taxon>
        <taxon>Aquificales</taxon>
        <taxon>Aquificaceae</taxon>
        <taxon>Hydrogenobacter</taxon>
    </lineage>
</organism>
<feature type="short sequence motif" description="HXTX 1" evidence="2">
    <location>
        <begin position="40"/>
        <end position="43"/>
    </location>
</feature>